<dbReference type="EC" id="2.7.8.-" evidence="13 14"/>
<name>A0A1Y0CKK6_9BACI</name>
<dbReference type="RefSeq" id="WP_088017673.1">
    <property type="nucleotide sequence ID" value="NZ_CP020880.1"/>
</dbReference>
<gene>
    <name evidence="17" type="primary">cls</name>
    <name evidence="16" type="ORF">B4U37_07150</name>
    <name evidence="17" type="ORF">FZC74_02135</name>
</gene>
<feature type="active site" evidence="13">
    <location>
        <position position="425"/>
    </location>
</feature>
<dbReference type="KEGG" id="bhk:B4U37_07150"/>
<keyword evidence="4 13" id="KW-0808">Transferase</keyword>
<dbReference type="Proteomes" id="UP000195573">
    <property type="component" value="Chromosome"/>
</dbReference>
<keyword evidence="2 13" id="KW-1003">Cell membrane</keyword>
<evidence type="ECO:0000256" key="4">
    <source>
        <dbReference type="ARBA" id="ARBA00022679"/>
    </source>
</evidence>
<feature type="domain" description="PLD phosphodiesterase" evidence="15">
    <location>
        <begin position="418"/>
        <end position="445"/>
    </location>
</feature>
<evidence type="ECO:0000256" key="8">
    <source>
        <dbReference type="ARBA" id="ARBA00023098"/>
    </source>
</evidence>
<dbReference type="SUPFAM" id="SSF56024">
    <property type="entry name" value="Phospholipase D/nuclease"/>
    <property type="match status" value="2"/>
</dbReference>
<keyword evidence="8 13" id="KW-0443">Lipid metabolism</keyword>
<sequence>MKNTIRVIVFILVIGAMLFATQGLWEGWLLGSISIFFTISVVFIAFLISLENRHPTRTLTWLVVLGSFPVLGFFFYLIFGRNVRKRRLFQRKALLDKEVLEEVEGTREYTEQDMRLLDESKKGIFQLSQNIGRSPISFDTETVVLTNGNQTFTRILEEISKAKHHIHFEYYIVRDDEIGSQIKDLLIEKAKSGVQVRFLFDAVGSFQLGSKYIKELRAAGVEIVSFSPVRVPVFNNKINFRNHRKIIVVDGDVGFVGGLNIGDEYLGRDEYFGFWRDTHLYVRGEAVRTLQLIFLQDWYYATDESLLTPSYLTPALPNENGKKYGGVQMIAGGPDQEWEVIKSLYFSMITSARKSIWIASPYFVPDDDIFTALKVAALSGLDVRLLVPKRPDKRIVYYASRSYFPEMMEAGVKIFQYEKGFLHSKVVVVDEQVASIGTANMDMRSFHLNFEVNAFLYNTESVQTLVDDYEQDLHDAKPIAKEVFANRPFYQKVFESLARLASPLL</sequence>
<dbReference type="EMBL" id="VTEU01000001">
    <property type="protein sequence ID" value="TYS61096.1"/>
    <property type="molecule type" value="Genomic_DNA"/>
</dbReference>
<keyword evidence="3 13" id="KW-0444">Lipid biosynthesis</keyword>
<dbReference type="EMBL" id="CP020880">
    <property type="protein sequence ID" value="ART75819.1"/>
    <property type="molecule type" value="Genomic_DNA"/>
</dbReference>
<keyword evidence="9 13" id="KW-0472">Membrane</keyword>
<evidence type="ECO:0000256" key="13">
    <source>
        <dbReference type="HAMAP-Rule" id="MF_01916"/>
    </source>
</evidence>
<evidence type="ECO:0000256" key="10">
    <source>
        <dbReference type="ARBA" id="ARBA00023209"/>
    </source>
</evidence>
<keyword evidence="6" id="KW-0677">Repeat</keyword>
<comment type="subcellular location">
    <subcellularLocation>
        <location evidence="1 13">Cell membrane</location>
        <topology evidence="1 13">Multi-pass membrane protein</topology>
    </subcellularLocation>
</comment>
<evidence type="ECO:0000256" key="11">
    <source>
        <dbReference type="ARBA" id="ARBA00023264"/>
    </source>
</evidence>
<feature type="transmembrane region" description="Helical" evidence="13">
    <location>
        <begin position="31"/>
        <end position="50"/>
    </location>
</feature>
<dbReference type="InterPro" id="IPR030874">
    <property type="entry name" value="Cardiolipin_synth_Firmi"/>
</dbReference>
<feature type="active site" evidence="13">
    <location>
        <position position="245"/>
    </location>
</feature>
<dbReference type="CDD" id="cd09112">
    <property type="entry name" value="PLDc_CLS_2"/>
    <property type="match status" value="1"/>
</dbReference>
<dbReference type="PANTHER" id="PTHR21248">
    <property type="entry name" value="CARDIOLIPIN SYNTHASE"/>
    <property type="match status" value="1"/>
</dbReference>
<keyword evidence="7 13" id="KW-1133">Transmembrane helix</keyword>
<dbReference type="PROSITE" id="PS50035">
    <property type="entry name" value="PLD"/>
    <property type="match status" value="2"/>
</dbReference>
<feature type="active site" evidence="13">
    <location>
        <position position="243"/>
    </location>
</feature>
<evidence type="ECO:0000256" key="14">
    <source>
        <dbReference type="NCBIfam" id="TIGR04265"/>
    </source>
</evidence>
<feature type="active site" evidence="13">
    <location>
        <position position="430"/>
    </location>
</feature>
<evidence type="ECO:0000313" key="18">
    <source>
        <dbReference type="Proteomes" id="UP000195573"/>
    </source>
</evidence>
<evidence type="ECO:0000256" key="2">
    <source>
        <dbReference type="ARBA" id="ARBA00022475"/>
    </source>
</evidence>
<protein>
    <recommendedName>
        <fullName evidence="13 14">Cardiolipin synthase</fullName>
        <shortName evidence="13">CL synthase</shortName>
        <ecNumber evidence="13 14">2.7.8.-</ecNumber>
    </recommendedName>
</protein>
<dbReference type="AlphaFoldDB" id="A0A1Y0CKK6"/>
<evidence type="ECO:0000256" key="1">
    <source>
        <dbReference type="ARBA" id="ARBA00004651"/>
    </source>
</evidence>
<proteinExistence type="inferred from homology"/>
<evidence type="ECO:0000256" key="7">
    <source>
        <dbReference type="ARBA" id="ARBA00022989"/>
    </source>
</evidence>
<dbReference type="FunFam" id="3.30.870.10:FF:000014">
    <property type="entry name" value="Cardiolipin synthase"/>
    <property type="match status" value="1"/>
</dbReference>
<feature type="active site" evidence="13">
    <location>
        <position position="250"/>
    </location>
</feature>
<feature type="transmembrane region" description="Helical" evidence="13">
    <location>
        <begin position="59"/>
        <end position="79"/>
    </location>
</feature>
<dbReference type="PANTHER" id="PTHR21248:SF20">
    <property type="entry name" value="CARDIOLIPIN SYNTHASE YWIE-RELATED"/>
    <property type="match status" value="1"/>
</dbReference>
<reference evidence="16 18" key="1">
    <citation type="submission" date="2017-04" db="EMBL/GenBank/DDBJ databases">
        <title>Complete Genome Sequence of the Bacillus horikoshii 20a strain from Cuatro Cienegas, Coahuila, Mexico.</title>
        <authorList>
            <person name="Zarza E."/>
            <person name="Alcaraz L.D."/>
            <person name="Aguilar-Salinas B."/>
            <person name="Islas A."/>
            <person name="Olmedo-Alvarez G."/>
        </authorList>
    </citation>
    <scope>NUCLEOTIDE SEQUENCE [LARGE SCALE GENOMIC DNA]</scope>
    <source>
        <strain evidence="16 18">20a</strain>
    </source>
</reference>
<dbReference type="GO" id="GO:0032049">
    <property type="term" value="P:cardiolipin biosynthetic process"/>
    <property type="evidence" value="ECO:0007669"/>
    <property type="project" value="UniProtKB-UniRule"/>
</dbReference>
<keyword evidence="5 13" id="KW-0812">Transmembrane</keyword>
<keyword evidence="10 13" id="KW-0594">Phospholipid biosynthesis</keyword>
<evidence type="ECO:0000259" key="15">
    <source>
        <dbReference type="PROSITE" id="PS50035"/>
    </source>
</evidence>
<feature type="transmembrane region" description="Helical" evidence="13">
    <location>
        <begin position="7"/>
        <end position="25"/>
    </location>
</feature>
<dbReference type="SMART" id="SM00155">
    <property type="entry name" value="PLDc"/>
    <property type="match status" value="2"/>
</dbReference>
<evidence type="ECO:0000256" key="12">
    <source>
        <dbReference type="ARBA" id="ARBA00057569"/>
    </source>
</evidence>
<reference evidence="17 19" key="2">
    <citation type="submission" date="2019-08" db="EMBL/GenBank/DDBJ databases">
        <title>Bacillus genomes from the desert of Cuatro Cienegas, Coahuila.</title>
        <authorList>
            <person name="Olmedo-Alvarez G."/>
        </authorList>
    </citation>
    <scope>NUCLEOTIDE SEQUENCE [LARGE SCALE GENOMIC DNA]</scope>
    <source>
        <strain evidence="17 19">CH88_3T</strain>
    </source>
</reference>
<comment type="similarity">
    <text evidence="13">Belongs to the phospholipase D family. Cardiolipin synthase subfamily.</text>
</comment>
<dbReference type="InterPro" id="IPR025202">
    <property type="entry name" value="PLD-like_dom"/>
</dbReference>
<keyword evidence="11 13" id="KW-1208">Phospholipid metabolism</keyword>
<comment type="function">
    <text evidence="12 13">Catalyzes the reversible phosphatidyl group transfer from one phosphatidylglycerol molecule to another to form cardiolipin (CL) (diphosphatidylglycerol) and glycerol.</text>
</comment>
<dbReference type="GeneID" id="96738202"/>
<dbReference type="InterPro" id="IPR022924">
    <property type="entry name" value="Cardiolipin_synthase"/>
</dbReference>
<evidence type="ECO:0000313" key="19">
    <source>
        <dbReference type="Proteomes" id="UP000323393"/>
    </source>
</evidence>
<dbReference type="InterPro" id="IPR001736">
    <property type="entry name" value="PLipase_D/transphosphatidylase"/>
</dbReference>
<dbReference type="GO" id="GO:0005886">
    <property type="term" value="C:plasma membrane"/>
    <property type="evidence" value="ECO:0007669"/>
    <property type="project" value="UniProtKB-SubCell"/>
</dbReference>
<organism evidence="17 19">
    <name type="scientific">Sutcliffiella horikoshii</name>
    <dbReference type="NCBI Taxonomy" id="79883"/>
    <lineage>
        <taxon>Bacteria</taxon>
        <taxon>Bacillati</taxon>
        <taxon>Bacillota</taxon>
        <taxon>Bacilli</taxon>
        <taxon>Bacillales</taxon>
        <taxon>Bacillaceae</taxon>
        <taxon>Sutcliffiella</taxon>
    </lineage>
</organism>
<dbReference type="NCBIfam" id="TIGR04265">
    <property type="entry name" value="bac_cardiolipin"/>
    <property type="match status" value="1"/>
</dbReference>
<dbReference type="InterPro" id="IPR027379">
    <property type="entry name" value="CLS_N"/>
</dbReference>
<dbReference type="Pfam" id="PF13396">
    <property type="entry name" value="PLDc_N"/>
    <property type="match status" value="1"/>
</dbReference>
<comment type="catalytic activity">
    <reaction evidence="13">
        <text>2 a 1,2-diacyl-sn-glycero-3-phospho-(1'-sn-glycerol) = a cardiolipin + glycerol</text>
        <dbReference type="Rhea" id="RHEA:31451"/>
        <dbReference type="ChEBI" id="CHEBI:17754"/>
        <dbReference type="ChEBI" id="CHEBI:62237"/>
        <dbReference type="ChEBI" id="CHEBI:64716"/>
    </reaction>
</comment>
<dbReference type="CDD" id="cd09110">
    <property type="entry name" value="PLDc_CLS_1"/>
    <property type="match status" value="1"/>
</dbReference>
<evidence type="ECO:0000256" key="6">
    <source>
        <dbReference type="ARBA" id="ARBA00022737"/>
    </source>
</evidence>
<dbReference type="FunFam" id="3.30.870.10:FF:000021">
    <property type="entry name" value="Cardiolipin synthase"/>
    <property type="match status" value="1"/>
</dbReference>
<evidence type="ECO:0000256" key="9">
    <source>
        <dbReference type="ARBA" id="ARBA00023136"/>
    </source>
</evidence>
<accession>A0A1Y0CKK6</accession>
<evidence type="ECO:0000256" key="3">
    <source>
        <dbReference type="ARBA" id="ARBA00022516"/>
    </source>
</evidence>
<keyword evidence="18" id="KW-1185">Reference proteome</keyword>
<feature type="active site" evidence="13">
    <location>
        <position position="423"/>
    </location>
</feature>
<dbReference type="Pfam" id="PF13091">
    <property type="entry name" value="PLDc_2"/>
    <property type="match status" value="2"/>
</dbReference>
<evidence type="ECO:0000313" key="17">
    <source>
        <dbReference type="EMBL" id="TYS61096.1"/>
    </source>
</evidence>
<dbReference type="Gene3D" id="3.30.870.10">
    <property type="entry name" value="Endonuclease Chain A"/>
    <property type="match status" value="2"/>
</dbReference>
<feature type="domain" description="PLD phosphodiesterase" evidence="15">
    <location>
        <begin position="238"/>
        <end position="265"/>
    </location>
</feature>
<dbReference type="GO" id="GO:0008808">
    <property type="term" value="F:cardiolipin synthase activity"/>
    <property type="evidence" value="ECO:0007669"/>
    <property type="project" value="UniProtKB-UniRule"/>
</dbReference>
<evidence type="ECO:0000313" key="16">
    <source>
        <dbReference type="EMBL" id="ART75819.1"/>
    </source>
</evidence>
<dbReference type="HAMAP" id="MF_01916">
    <property type="entry name" value="Cardiolipin_synth_Cls"/>
    <property type="match status" value="1"/>
</dbReference>
<evidence type="ECO:0000256" key="5">
    <source>
        <dbReference type="ARBA" id="ARBA00022692"/>
    </source>
</evidence>
<dbReference type="Proteomes" id="UP000323393">
    <property type="component" value="Unassembled WGS sequence"/>
</dbReference>